<dbReference type="Proteomes" id="UP000445000">
    <property type="component" value="Unassembled WGS sequence"/>
</dbReference>
<accession>A0A829YKV9</accession>
<protein>
    <submittedName>
        <fullName evidence="1">Uncharacterized protein</fullName>
    </submittedName>
</protein>
<reference evidence="2" key="1">
    <citation type="submission" date="2020-01" db="EMBL/GenBank/DDBJ databases">
        <title>'Steroidobacter agaridevorans' sp. nov., agar-degrading bacteria isolated from rhizosphere soils.</title>
        <authorList>
            <person name="Ikenaga M."/>
            <person name="Kataoka M."/>
            <person name="Murouchi A."/>
            <person name="Katsuragi S."/>
            <person name="Sakai M."/>
        </authorList>
    </citation>
    <scope>NUCLEOTIDE SEQUENCE [LARGE SCALE GENOMIC DNA]</scope>
    <source>
        <strain evidence="2">YU21-B</strain>
    </source>
</reference>
<dbReference type="AlphaFoldDB" id="A0A829YKV9"/>
<proteinExistence type="predicted"/>
<comment type="caution">
    <text evidence="1">The sequence shown here is derived from an EMBL/GenBank/DDBJ whole genome shotgun (WGS) entry which is preliminary data.</text>
</comment>
<gene>
    <name evidence="1" type="ORF">GCM10011487_58800</name>
</gene>
<evidence type="ECO:0000313" key="1">
    <source>
        <dbReference type="EMBL" id="GFE83880.1"/>
    </source>
</evidence>
<sequence>MRSELLVAATWCVASSQVALGNDNDREFTDDFPIEDCNFVARGGNPFFDLTPGRQLYLSNQQCVAEGECDELEELWITALAETRNVVIGDGGRKREITTRVVEEKETADGELVEISRNFFATCRPSNDVYYFGEEVDIYEDGEIVSHEGEWLAGRDQAKPGIIMPDSGFLIGSRYYQELAPGVALDRAEHVEIDLKIQTPAGSFRDCIQVTETTPLEPGDESTKRYCPHIGLIADDDLLLQAVYEPKEDARKVVLAEGLEPPTH</sequence>
<name>A0A829YKV9_9GAMM</name>
<dbReference type="EMBL" id="BLJN01000007">
    <property type="protein sequence ID" value="GFE83880.1"/>
    <property type="molecule type" value="Genomic_DNA"/>
</dbReference>
<evidence type="ECO:0000313" key="2">
    <source>
        <dbReference type="Proteomes" id="UP000445000"/>
    </source>
</evidence>
<keyword evidence="2" id="KW-1185">Reference proteome</keyword>
<organism evidence="1 2">
    <name type="scientific">Steroidobacter agaridevorans</name>
    <dbReference type="NCBI Taxonomy" id="2695856"/>
    <lineage>
        <taxon>Bacteria</taxon>
        <taxon>Pseudomonadati</taxon>
        <taxon>Pseudomonadota</taxon>
        <taxon>Gammaproteobacteria</taxon>
        <taxon>Steroidobacterales</taxon>
        <taxon>Steroidobacteraceae</taxon>
        <taxon>Steroidobacter</taxon>
    </lineage>
</organism>